<accession>A7APB7</accession>
<proteinExistence type="predicted"/>
<dbReference type="CDD" id="cd11715">
    <property type="entry name" value="THUMP_AdoMetMT"/>
    <property type="match status" value="1"/>
</dbReference>
<dbReference type="FunCoup" id="A7APB7">
    <property type="interactions" value="10"/>
</dbReference>
<dbReference type="VEuPathDB" id="PiroplasmaDB:BBOV_III008410"/>
<evidence type="ECO:0000313" key="1">
    <source>
        <dbReference type="EMBL" id="EDO08401.1"/>
    </source>
</evidence>
<protein>
    <recommendedName>
        <fullName evidence="3">THUMP domain-containing protein</fullName>
    </recommendedName>
</protein>
<dbReference type="eggNOG" id="ENOG502SCFS">
    <property type="taxonomic scope" value="Eukaryota"/>
</dbReference>
<dbReference type="EMBL" id="AAXT01000001">
    <property type="protein sequence ID" value="EDO08401.1"/>
    <property type="molecule type" value="Genomic_DNA"/>
</dbReference>
<sequence>MGPFRNLIATSAATYRYKLFTGAGLEKLLAREVTGISKDCSVVAGGRCYIDVQSGLESLWKVVLTSRLTDQIWMHICEPFPVKHIRSFKRTLNSAEWNEYIPFSANLPVPYIKVNVSNSRIYHTSMVKKLVTEVIKAHCHRSVQLQGDELPVILKRRGHIPISPNLMVNIDTDVCEVLANCSGDLFDRDWLSASSLDPRIRPSAVAAVVSSIDLPNIINTEGINTIWDPLCHNGMLLIELYSLLEGHLARHPEHAYPLNNFPLNSRDLYLHVLGSIERQIPIDHPIKLIGSDLYTDHVDQANACLEKYRKSVIHRIPGKQDSGAESPPMTRINETNISIEFSASHIADNIEHQRTMILCNLYYGRKDKYKDYLECQMKFEEMLCQAPSSMLKHVYVIATDGLRRRSRFEWEPILRFNNCGIIVMLLKLKHMKYTSSTSA</sequence>
<dbReference type="Gene3D" id="3.30.2130.30">
    <property type="match status" value="1"/>
</dbReference>
<dbReference type="AlphaFoldDB" id="A7APB7"/>
<dbReference type="KEGG" id="bbo:BBOV_III008410"/>
<dbReference type="GeneID" id="5480221"/>
<reference evidence="2" key="2">
    <citation type="journal article" date="2020" name="Data Brief">
        <title>Transcriptome dataset of Babesia bovis life stages within vertebrate and invertebrate hosts.</title>
        <authorList>
            <person name="Ueti M.W."/>
            <person name="Johnson W.C."/>
            <person name="Kappmeyer L.S."/>
            <person name="Herndon D.R."/>
            <person name="Mousel M.R."/>
            <person name="Reif K.E."/>
            <person name="Taus N.S."/>
            <person name="Ifeonu O.O."/>
            <person name="Silva J.C."/>
            <person name="Suarez C.E."/>
            <person name="Brayton K.A."/>
        </authorList>
    </citation>
    <scope>NUCLEOTIDE SEQUENCE [LARGE SCALE GENOMIC DNA]</scope>
</reference>
<dbReference type="InterPro" id="IPR029063">
    <property type="entry name" value="SAM-dependent_MTases_sf"/>
</dbReference>
<evidence type="ECO:0000313" key="2">
    <source>
        <dbReference type="Proteomes" id="UP000002173"/>
    </source>
</evidence>
<dbReference type="OMA" id="DPLCHNG"/>
<reference evidence="2" key="3">
    <citation type="journal article" date="2021" name="Int. J. Parasitol.">
        <title>Comparative analysis of gene expression between Babesia bovis blood stages and kinetes allowed by improved genome annotation.</title>
        <authorList>
            <person name="Ueti M.W."/>
            <person name="Johnson W.C."/>
            <person name="Kappmeyer L.S."/>
            <person name="Herndon D.R."/>
            <person name="Mousel M.R."/>
            <person name="Reif K.E."/>
            <person name="Taus N.S."/>
            <person name="Ifeonu O.O."/>
            <person name="Silva J.C."/>
            <person name="Suarez C.E."/>
            <person name="Brayton K.A."/>
        </authorList>
    </citation>
    <scope>NUCLEOTIDE SEQUENCE [LARGE SCALE GENOMIC DNA]</scope>
</reference>
<gene>
    <name evidence="1" type="ORF">BBOV_III008410</name>
</gene>
<dbReference type="Gene3D" id="3.40.50.150">
    <property type="entry name" value="Vaccinia Virus protein VP39"/>
    <property type="match status" value="1"/>
</dbReference>
<name>A7APB7_BABBO</name>
<comment type="caution">
    <text evidence="1">The sequence shown here is derived from an EMBL/GenBank/DDBJ whole genome shotgun (WGS) entry which is preliminary data.</text>
</comment>
<keyword evidence="2" id="KW-1185">Reference proteome</keyword>
<dbReference type="RefSeq" id="XP_001611969.1">
    <property type="nucleotide sequence ID" value="XM_001611919.1"/>
</dbReference>
<evidence type="ECO:0008006" key="3">
    <source>
        <dbReference type="Google" id="ProtNLM"/>
    </source>
</evidence>
<dbReference type="InParanoid" id="A7APB7"/>
<dbReference type="Proteomes" id="UP000002173">
    <property type="component" value="Unassembled WGS sequence"/>
</dbReference>
<organism evidence="1 2">
    <name type="scientific">Babesia bovis</name>
    <dbReference type="NCBI Taxonomy" id="5865"/>
    <lineage>
        <taxon>Eukaryota</taxon>
        <taxon>Sar</taxon>
        <taxon>Alveolata</taxon>
        <taxon>Apicomplexa</taxon>
        <taxon>Aconoidasida</taxon>
        <taxon>Piroplasmida</taxon>
        <taxon>Babesiidae</taxon>
        <taxon>Babesia</taxon>
    </lineage>
</organism>
<reference evidence="1 2" key="1">
    <citation type="journal article" date="2007" name="PLoS Pathog.">
        <title>Genome sequence of Babesia bovis and comparative analysis of apicomplexan hemoprotozoa.</title>
        <authorList>
            <person name="Brayton K.A."/>
            <person name="Lau A.O.T."/>
            <person name="Herndon D.R."/>
            <person name="Hannick L."/>
            <person name="Kappmeyer L.S."/>
            <person name="Berens S.J."/>
            <person name="Bidwell S.L."/>
            <person name="Brown W.C."/>
            <person name="Crabtree J."/>
            <person name="Fadrosh D."/>
            <person name="Feldblum T."/>
            <person name="Forberger H.A."/>
            <person name="Haas B.J."/>
            <person name="Howell J.M."/>
            <person name="Khouri H."/>
            <person name="Koo H."/>
            <person name="Mann D.J."/>
            <person name="Norimine J."/>
            <person name="Paulsen I.T."/>
            <person name="Radune D."/>
            <person name="Ren Q."/>
            <person name="Smith R.K. Jr."/>
            <person name="Suarez C.E."/>
            <person name="White O."/>
            <person name="Wortman J.R."/>
            <person name="Knowles D.P. Jr."/>
            <person name="McElwain T.F."/>
            <person name="Nene V.M."/>
        </authorList>
    </citation>
    <scope>NUCLEOTIDE SEQUENCE [LARGE SCALE GENOMIC DNA]</scope>
    <source>
        <strain evidence="1">T2Bo</strain>
    </source>
</reference>